<evidence type="ECO:0000256" key="1">
    <source>
        <dbReference type="SAM" id="MobiDB-lite"/>
    </source>
</evidence>
<gene>
    <name evidence="3" type="ORF">DET50_10798</name>
</gene>
<dbReference type="GO" id="GO:0016874">
    <property type="term" value="F:ligase activity"/>
    <property type="evidence" value="ECO:0007669"/>
    <property type="project" value="UniProtKB-KW"/>
</dbReference>
<evidence type="ECO:0000259" key="2">
    <source>
        <dbReference type="Pfam" id="PF13298"/>
    </source>
</evidence>
<sequence>MSEKLASYKKKRDFRKTGEPSGQDGSAHTGPLFVIQKHDASTLHYDFRLNVGGVLKSWAVPKGLSTAAGEKRLAVRTEDHPLEYADFEGVIPERHYGAGTVMVWDRGEFASLEEDGDDPGALEKHLEAGKLTISLAGEKLQGGYSLVRMETGQSGGCQR</sequence>
<keyword evidence="3" id="KW-0436">Ligase</keyword>
<dbReference type="OrthoDB" id="9802472at2"/>
<feature type="region of interest" description="Disordered" evidence="1">
    <location>
        <begin position="1"/>
        <end position="30"/>
    </location>
</feature>
<feature type="domain" description="DNA ligase D 3'-phosphoesterase" evidence="2">
    <location>
        <begin position="36"/>
        <end position="148"/>
    </location>
</feature>
<name>A0A366GTA4_9GAMM</name>
<dbReference type="Proteomes" id="UP000252995">
    <property type="component" value="Unassembled WGS sequence"/>
</dbReference>
<dbReference type="InterPro" id="IPR014144">
    <property type="entry name" value="LigD_PE_domain"/>
</dbReference>
<comment type="caution">
    <text evidence="3">The sequence shown here is derived from an EMBL/GenBank/DDBJ whole genome shotgun (WGS) entry which is preliminary data.</text>
</comment>
<protein>
    <submittedName>
        <fullName evidence="3">DNA ligase D-like protein (Predicted 3'-phosphoesterase)</fullName>
    </submittedName>
</protein>
<dbReference type="Pfam" id="PF13298">
    <property type="entry name" value="LigD_N"/>
    <property type="match status" value="1"/>
</dbReference>
<organism evidence="3 4">
    <name type="scientific">Marinobacter pelagius</name>
    <dbReference type="NCBI Taxonomy" id="379482"/>
    <lineage>
        <taxon>Bacteria</taxon>
        <taxon>Pseudomonadati</taxon>
        <taxon>Pseudomonadota</taxon>
        <taxon>Gammaproteobacteria</taxon>
        <taxon>Pseudomonadales</taxon>
        <taxon>Marinobacteraceae</taxon>
        <taxon>Marinobacter</taxon>
    </lineage>
</organism>
<proteinExistence type="predicted"/>
<evidence type="ECO:0000313" key="3">
    <source>
        <dbReference type="EMBL" id="RBP30683.1"/>
    </source>
</evidence>
<reference evidence="3 4" key="1">
    <citation type="submission" date="2018-06" db="EMBL/GenBank/DDBJ databases">
        <title>Freshwater and sediment microbial communities from various areas in North America, analyzing microbe dynamics in response to fracking.</title>
        <authorList>
            <person name="Lamendella R."/>
        </authorList>
    </citation>
    <scope>NUCLEOTIDE SEQUENCE [LARGE SCALE GENOMIC DNA]</scope>
    <source>
        <strain evidence="3 4">114J</strain>
    </source>
</reference>
<evidence type="ECO:0000313" key="4">
    <source>
        <dbReference type="Proteomes" id="UP000252995"/>
    </source>
</evidence>
<accession>A0A366GTA4</accession>
<dbReference type="STRING" id="379482.SAMN04487961_1692"/>
<dbReference type="PANTHER" id="PTHR39465:SF1">
    <property type="entry name" value="DNA LIGASE D 3'-PHOSPHOESTERASE DOMAIN-CONTAINING PROTEIN"/>
    <property type="match status" value="1"/>
</dbReference>
<dbReference type="RefSeq" id="WP_113862445.1">
    <property type="nucleotide sequence ID" value="NZ_QNRO01000007.1"/>
</dbReference>
<dbReference type="EMBL" id="QNRO01000007">
    <property type="protein sequence ID" value="RBP30683.1"/>
    <property type="molecule type" value="Genomic_DNA"/>
</dbReference>
<dbReference type="PANTHER" id="PTHR39465">
    <property type="entry name" value="DNA LIGASE D, 3'-PHOSPHOESTERASE DOMAIN"/>
    <property type="match status" value="1"/>
</dbReference>
<dbReference type="NCBIfam" id="TIGR02777">
    <property type="entry name" value="LigD_PE_dom"/>
    <property type="match status" value="1"/>
</dbReference>
<dbReference type="AlphaFoldDB" id="A0A366GTA4"/>